<dbReference type="InterPro" id="IPR009057">
    <property type="entry name" value="Homeodomain-like_sf"/>
</dbReference>
<dbReference type="CDD" id="cd00009">
    <property type="entry name" value="AAA"/>
    <property type="match status" value="1"/>
</dbReference>
<keyword evidence="1" id="KW-0547">Nucleotide-binding</keyword>
<feature type="compositionally biased region" description="Low complexity" evidence="7">
    <location>
        <begin position="410"/>
        <end position="422"/>
    </location>
</feature>
<evidence type="ECO:0000256" key="6">
    <source>
        <dbReference type="PROSITE-ProRule" id="PRU00169"/>
    </source>
</evidence>
<feature type="region of interest" description="Disordered" evidence="7">
    <location>
        <begin position="398"/>
        <end position="436"/>
    </location>
</feature>
<reference evidence="11" key="1">
    <citation type="journal article" date="2022" name="Int. J. Syst. Evol. Microbiol.">
        <title>Anaeromyxobacter oryzae sp. nov., Anaeromyxobacter diazotrophicus sp. nov. and Anaeromyxobacter paludicola sp. nov., isolated from paddy soils.</title>
        <authorList>
            <person name="Itoh H."/>
            <person name="Xu Z."/>
            <person name="Mise K."/>
            <person name="Masuda Y."/>
            <person name="Ushijima N."/>
            <person name="Hayakawa C."/>
            <person name="Shiratori Y."/>
            <person name="Senoo K."/>
        </authorList>
    </citation>
    <scope>NUCLEOTIDE SEQUENCE [LARGE SCALE GENOMIC DNA]</scope>
    <source>
        <strain evidence="11">Red630</strain>
    </source>
</reference>
<dbReference type="InterPro" id="IPR003593">
    <property type="entry name" value="AAA+_ATPase"/>
</dbReference>
<dbReference type="InterPro" id="IPR058031">
    <property type="entry name" value="AAA_lid_NorR"/>
</dbReference>
<dbReference type="PRINTS" id="PR01590">
    <property type="entry name" value="HTHFIS"/>
</dbReference>
<dbReference type="RefSeq" id="WP_248346232.1">
    <property type="nucleotide sequence ID" value="NZ_AP025592.1"/>
</dbReference>
<protein>
    <submittedName>
        <fullName evidence="10">Acetoacetate metabolism regulatory protein AtoC</fullName>
    </submittedName>
</protein>
<dbReference type="PROSITE" id="PS00675">
    <property type="entry name" value="SIGMA54_INTERACT_1"/>
    <property type="match status" value="1"/>
</dbReference>
<dbReference type="Pfam" id="PF02954">
    <property type="entry name" value="HTH_8"/>
    <property type="match status" value="1"/>
</dbReference>
<dbReference type="InterPro" id="IPR011006">
    <property type="entry name" value="CheY-like_superfamily"/>
</dbReference>
<sequence length="488" mass="52320">MNGKVLIIDDERTFRVVAEAALGGEGYEARSAASAGEGLELARSFQPEVVVLDRNLPDADGLSVLEALRAEGGDAAPLVVMATAYGEVENAVTALKSGAFDYLTKPIQLAELVNTVGKAVEARRLRRRNAGFSDAGRRKLEQDLCVGESAAMRRALELAEKVGTSPDTTVLIQGESGTGKEILAHLVHVRTPGRSEAPFVELNCAAIPETLLESELFGYEKGAFTDAKRTKPGLLEQAEGGTLFLDEIGDMPLATQAKLLKVLETQTFRRLGGTRDLRADVRFIAATHRDLSAAVASGAFRLDLYHRLDVFHLQVPPLRERPDDILPLARFFLARYAARAGRALTGFSRAAEERLLAYPFPGNVRELRNVVERAVILASGPVLGPGEVMLHAAPVASAPPAPAPHPPAPAAASPGIAGPAEPQGAWRPPGQEGAAPPTLEQVERAYLLDLLERAGGNRSQVARWMGVSYPTVMKKITDYGIDLGRWKS</sequence>
<evidence type="ECO:0000259" key="9">
    <source>
        <dbReference type="PROSITE" id="PS50110"/>
    </source>
</evidence>
<keyword evidence="6" id="KW-0597">Phosphoprotein</keyword>
<dbReference type="InterPro" id="IPR002197">
    <property type="entry name" value="HTH_Fis"/>
</dbReference>
<dbReference type="PANTHER" id="PTHR32071">
    <property type="entry name" value="TRANSCRIPTIONAL REGULATORY PROTEIN"/>
    <property type="match status" value="1"/>
</dbReference>
<evidence type="ECO:0000313" key="11">
    <source>
        <dbReference type="Proteomes" id="UP001162734"/>
    </source>
</evidence>
<dbReference type="EMBL" id="AP025592">
    <property type="protein sequence ID" value="BDG08914.1"/>
    <property type="molecule type" value="Genomic_DNA"/>
</dbReference>
<dbReference type="InterPro" id="IPR025662">
    <property type="entry name" value="Sigma_54_int_dom_ATP-bd_1"/>
</dbReference>
<keyword evidence="4" id="KW-0238">DNA-binding</keyword>
<feature type="domain" description="Response regulatory" evidence="9">
    <location>
        <begin position="4"/>
        <end position="120"/>
    </location>
</feature>
<keyword evidence="3" id="KW-0805">Transcription regulation</keyword>
<dbReference type="Proteomes" id="UP001162734">
    <property type="component" value="Chromosome"/>
</dbReference>
<dbReference type="PANTHER" id="PTHR32071:SF113">
    <property type="entry name" value="ALGINATE BIOSYNTHESIS TRANSCRIPTIONAL REGULATORY PROTEIN ALGB"/>
    <property type="match status" value="1"/>
</dbReference>
<feature type="modified residue" description="4-aspartylphosphate" evidence="6">
    <location>
        <position position="53"/>
    </location>
</feature>
<evidence type="ECO:0000313" key="10">
    <source>
        <dbReference type="EMBL" id="BDG08914.1"/>
    </source>
</evidence>
<dbReference type="PROSITE" id="PS00676">
    <property type="entry name" value="SIGMA54_INTERACT_2"/>
    <property type="match status" value="1"/>
</dbReference>
<evidence type="ECO:0000256" key="2">
    <source>
        <dbReference type="ARBA" id="ARBA00022840"/>
    </source>
</evidence>
<evidence type="ECO:0000259" key="8">
    <source>
        <dbReference type="PROSITE" id="PS50045"/>
    </source>
</evidence>
<feature type="compositionally biased region" description="Pro residues" evidence="7">
    <location>
        <begin position="398"/>
        <end position="409"/>
    </location>
</feature>
<accession>A0ABN6N6U3</accession>
<evidence type="ECO:0000256" key="4">
    <source>
        <dbReference type="ARBA" id="ARBA00023125"/>
    </source>
</evidence>
<dbReference type="PROSITE" id="PS50110">
    <property type="entry name" value="RESPONSE_REGULATORY"/>
    <property type="match status" value="1"/>
</dbReference>
<dbReference type="Pfam" id="PF00158">
    <property type="entry name" value="Sigma54_activat"/>
    <property type="match status" value="1"/>
</dbReference>
<dbReference type="Pfam" id="PF00072">
    <property type="entry name" value="Response_reg"/>
    <property type="match status" value="1"/>
</dbReference>
<name>A0ABN6N6U3_9BACT</name>
<dbReference type="SUPFAM" id="SSF52172">
    <property type="entry name" value="CheY-like"/>
    <property type="match status" value="1"/>
</dbReference>
<dbReference type="PROSITE" id="PS50045">
    <property type="entry name" value="SIGMA54_INTERACT_4"/>
    <property type="match status" value="1"/>
</dbReference>
<dbReference type="Gene3D" id="1.10.8.60">
    <property type="match status" value="1"/>
</dbReference>
<evidence type="ECO:0000256" key="3">
    <source>
        <dbReference type="ARBA" id="ARBA00023015"/>
    </source>
</evidence>
<evidence type="ECO:0000256" key="1">
    <source>
        <dbReference type="ARBA" id="ARBA00022741"/>
    </source>
</evidence>
<dbReference type="InterPro" id="IPR025944">
    <property type="entry name" value="Sigma_54_int_dom_CS"/>
</dbReference>
<dbReference type="Gene3D" id="3.40.50.300">
    <property type="entry name" value="P-loop containing nucleotide triphosphate hydrolases"/>
    <property type="match status" value="1"/>
</dbReference>
<dbReference type="SUPFAM" id="SSF46689">
    <property type="entry name" value="Homeodomain-like"/>
    <property type="match status" value="1"/>
</dbReference>
<gene>
    <name evidence="10" type="ORF">AMPC_20270</name>
</gene>
<dbReference type="PROSITE" id="PS00688">
    <property type="entry name" value="SIGMA54_INTERACT_3"/>
    <property type="match status" value="1"/>
</dbReference>
<keyword evidence="5" id="KW-0804">Transcription</keyword>
<dbReference type="InterPro" id="IPR002078">
    <property type="entry name" value="Sigma_54_int"/>
</dbReference>
<dbReference type="InterPro" id="IPR025943">
    <property type="entry name" value="Sigma_54_int_dom_ATP-bd_2"/>
</dbReference>
<dbReference type="Gene3D" id="3.40.50.2300">
    <property type="match status" value="1"/>
</dbReference>
<keyword evidence="11" id="KW-1185">Reference proteome</keyword>
<dbReference type="SMART" id="SM00448">
    <property type="entry name" value="REC"/>
    <property type="match status" value="1"/>
</dbReference>
<dbReference type="Gene3D" id="1.10.10.60">
    <property type="entry name" value="Homeodomain-like"/>
    <property type="match status" value="1"/>
</dbReference>
<evidence type="ECO:0000256" key="5">
    <source>
        <dbReference type="ARBA" id="ARBA00023163"/>
    </source>
</evidence>
<feature type="domain" description="Sigma-54 factor interaction" evidence="8">
    <location>
        <begin position="145"/>
        <end position="376"/>
    </location>
</feature>
<dbReference type="Pfam" id="PF25601">
    <property type="entry name" value="AAA_lid_14"/>
    <property type="match status" value="1"/>
</dbReference>
<organism evidence="10 11">
    <name type="scientific">Anaeromyxobacter paludicola</name>
    <dbReference type="NCBI Taxonomy" id="2918171"/>
    <lineage>
        <taxon>Bacteria</taxon>
        <taxon>Pseudomonadati</taxon>
        <taxon>Myxococcota</taxon>
        <taxon>Myxococcia</taxon>
        <taxon>Myxococcales</taxon>
        <taxon>Cystobacterineae</taxon>
        <taxon>Anaeromyxobacteraceae</taxon>
        <taxon>Anaeromyxobacter</taxon>
    </lineage>
</organism>
<dbReference type="InterPro" id="IPR027417">
    <property type="entry name" value="P-loop_NTPase"/>
</dbReference>
<dbReference type="SUPFAM" id="SSF52540">
    <property type="entry name" value="P-loop containing nucleoside triphosphate hydrolases"/>
    <property type="match status" value="1"/>
</dbReference>
<proteinExistence type="predicted"/>
<evidence type="ECO:0000256" key="7">
    <source>
        <dbReference type="SAM" id="MobiDB-lite"/>
    </source>
</evidence>
<dbReference type="SMART" id="SM00382">
    <property type="entry name" value="AAA"/>
    <property type="match status" value="1"/>
</dbReference>
<dbReference type="InterPro" id="IPR001789">
    <property type="entry name" value="Sig_transdc_resp-reg_receiver"/>
</dbReference>
<keyword evidence="2" id="KW-0067">ATP-binding</keyword>